<keyword evidence="2" id="KW-0378">Hydrolase</keyword>
<dbReference type="GO" id="GO:0005829">
    <property type="term" value="C:cytosol"/>
    <property type="evidence" value="ECO:0007669"/>
    <property type="project" value="UniProtKB-SubCell"/>
</dbReference>
<dbReference type="PANTHER" id="PTHR13246:SF1">
    <property type="entry name" value="CYTOSOLIC ENDO-BETA-N-ACETYLGLUCOSAMINIDASE"/>
    <property type="match status" value="1"/>
</dbReference>
<comment type="caution">
    <text evidence="2">The sequence shown here is derived from an EMBL/GenBank/DDBJ whole genome shotgun (WGS) entry which is preliminary data.</text>
</comment>
<evidence type="ECO:0000313" key="2">
    <source>
        <dbReference type="EMBL" id="GLB33215.1"/>
    </source>
</evidence>
<dbReference type="AlphaFoldDB" id="A0A9P3PC60"/>
<proteinExistence type="predicted"/>
<keyword evidence="3" id="KW-1185">Reference proteome</keyword>
<gene>
    <name evidence="2" type="ORF">LshimejAT787_0101000</name>
</gene>
<dbReference type="GO" id="GO:0033925">
    <property type="term" value="F:mannosyl-glycoprotein endo-beta-N-acetylglucosaminidase activity"/>
    <property type="evidence" value="ECO:0007669"/>
    <property type="project" value="UniProtKB-EC"/>
</dbReference>
<dbReference type="Proteomes" id="UP001063166">
    <property type="component" value="Unassembled WGS sequence"/>
</dbReference>
<reference evidence="2" key="1">
    <citation type="submission" date="2022-07" db="EMBL/GenBank/DDBJ databases">
        <title>The genome of Lyophyllum shimeji provides insight into the initial evolution of ectomycorrhizal fungal genome.</title>
        <authorList>
            <person name="Kobayashi Y."/>
            <person name="Shibata T."/>
            <person name="Hirakawa H."/>
            <person name="Shigenobu S."/>
            <person name="Nishiyama T."/>
            <person name="Yamada A."/>
            <person name="Hasebe M."/>
            <person name="Kawaguchi M."/>
        </authorList>
    </citation>
    <scope>NUCLEOTIDE SEQUENCE</scope>
    <source>
        <strain evidence="2">AT787</strain>
    </source>
</reference>
<dbReference type="OrthoDB" id="284473at2759"/>
<feature type="domain" description="Cytosolic endo-beta-N-acetylglucosaminidase TIM barrel" evidence="1">
    <location>
        <begin position="68"/>
        <end position="413"/>
    </location>
</feature>
<sequence length="764" mass="84217">MSEDRKSWTAITDAPYFSSLAELDAWAAGPSHRKLDGILEYTERPAESESRSSGKLLVCHDYKGGYTESPTALSYTFNWWSSCDTFVYFSHHRVTVPPPGWITAAHRQGVKILGTLIFEGDGEEDCLRLLVGNLPSSINGPAKSTPGTTTFPLSPHYARLLAELACQRGFDGYLLNFECPLQGGVEQSRTLAAWITILRSEIEAKVGSHGETVWYDSVTYKGELRWQDRLNSLNLPFFLSSSSLFSNYTWPPHYPNATAEYFLSLDPALTGNVPDSQPQVSKKSLNDVYMGVDVWGRGSHGGGGFGSYKAITHIAPDSLGLSVALFGQGWTWESEQDKPGWDWEEWWEYDSKLWVGPVSGEVHVPEAPRREGEPECPHGPFQPLASFFPRHSPPDPFDLPFHTTFSPGVGRSWFVEGVKVRQMSNGWTDLDKQCSVGDLVWPKPQVEWEGGERDDPVPTVLPSIYFEDAWNAGSSLGLRLLSPGSEAEDAVYRCIWVPIQFLAVSTGRRYEATVYHKVLNSGNVELDLGLSFKPADDTDLLQIIPIAGSDSELWSKLTIDFVVSEGQGAPSHINGALGLVVAIVAEDPSQASDVTILVGQLNVYAVPPQSAAAPVQSPRILSADFVGPASIDDPGILSWDVGVSFPLLHNITITSPDDPVSAWTVQPSNKWFPDFVYFNIYALMITADGQGGQPEDAQWIGTTGLEGIRNTFTIVPQDLPFWSEQQVKKVSKVRFYVQGVTDRGEVLGWDRCVFVDWDLTGVVV</sequence>
<evidence type="ECO:0000259" key="1">
    <source>
        <dbReference type="Pfam" id="PF03644"/>
    </source>
</evidence>
<dbReference type="InterPro" id="IPR005201">
    <property type="entry name" value="TIM_ENGase"/>
</dbReference>
<accession>A0A9P3PC60</accession>
<dbReference type="PANTHER" id="PTHR13246">
    <property type="entry name" value="ENDO BETA N-ACETYLGLUCOSAMINIDASE"/>
    <property type="match status" value="1"/>
</dbReference>
<evidence type="ECO:0000313" key="3">
    <source>
        <dbReference type="Proteomes" id="UP001063166"/>
    </source>
</evidence>
<name>A0A9P3PC60_LYOSH</name>
<dbReference type="Gene3D" id="2.60.120.260">
    <property type="entry name" value="Galactose-binding domain-like"/>
    <property type="match status" value="1"/>
</dbReference>
<dbReference type="InterPro" id="IPR032979">
    <property type="entry name" value="ENGase"/>
</dbReference>
<dbReference type="Pfam" id="PF03644">
    <property type="entry name" value="Glyco_hydro_85"/>
    <property type="match status" value="1"/>
</dbReference>
<organism evidence="2 3">
    <name type="scientific">Lyophyllum shimeji</name>
    <name type="common">Hon-shimeji</name>
    <name type="synonym">Tricholoma shimeji</name>
    <dbReference type="NCBI Taxonomy" id="47721"/>
    <lineage>
        <taxon>Eukaryota</taxon>
        <taxon>Fungi</taxon>
        <taxon>Dikarya</taxon>
        <taxon>Basidiomycota</taxon>
        <taxon>Agaricomycotina</taxon>
        <taxon>Agaricomycetes</taxon>
        <taxon>Agaricomycetidae</taxon>
        <taxon>Agaricales</taxon>
        <taxon>Tricholomatineae</taxon>
        <taxon>Lyophyllaceae</taxon>
        <taxon>Lyophyllum</taxon>
    </lineage>
</organism>
<dbReference type="EMBL" id="BRPK01000001">
    <property type="protein sequence ID" value="GLB33215.1"/>
    <property type="molecule type" value="Genomic_DNA"/>
</dbReference>
<protein>
    <submittedName>
        <fullName evidence="2">Glycosyl hydrolase family 85</fullName>
    </submittedName>
</protein>
<dbReference type="Gene3D" id="3.20.20.80">
    <property type="entry name" value="Glycosidases"/>
    <property type="match status" value="1"/>
</dbReference>